<dbReference type="EMBL" id="AMGW01000002">
    <property type="protein sequence ID" value="EXJ62988.1"/>
    <property type="molecule type" value="Genomic_DNA"/>
</dbReference>
<comment type="caution">
    <text evidence="2">The sequence shown here is derived from an EMBL/GenBank/DDBJ whole genome shotgun (WGS) entry which is preliminary data.</text>
</comment>
<dbReference type="AlphaFoldDB" id="W9W4W1"/>
<dbReference type="VEuPathDB" id="FungiDB:A1O7_03432"/>
<proteinExistence type="predicted"/>
<dbReference type="RefSeq" id="XP_007755642.1">
    <property type="nucleotide sequence ID" value="XM_007757452.1"/>
</dbReference>
<dbReference type="HOGENOM" id="CLU_014181_0_0_1"/>
<reference evidence="2 3" key="1">
    <citation type="submission" date="2013-03" db="EMBL/GenBank/DDBJ databases">
        <title>The Genome Sequence of Cladophialophora yegresii CBS 114405.</title>
        <authorList>
            <consortium name="The Broad Institute Genomics Platform"/>
            <person name="Cuomo C."/>
            <person name="de Hoog S."/>
            <person name="Gorbushina A."/>
            <person name="Walker B."/>
            <person name="Young S.K."/>
            <person name="Zeng Q."/>
            <person name="Gargeya S."/>
            <person name="Fitzgerald M."/>
            <person name="Haas B."/>
            <person name="Abouelleil A."/>
            <person name="Allen A.W."/>
            <person name="Alvarado L."/>
            <person name="Arachchi H.M."/>
            <person name="Berlin A.M."/>
            <person name="Chapman S.B."/>
            <person name="Gainer-Dewar J."/>
            <person name="Goldberg J."/>
            <person name="Griggs A."/>
            <person name="Gujja S."/>
            <person name="Hansen M."/>
            <person name="Howarth C."/>
            <person name="Imamovic A."/>
            <person name="Ireland A."/>
            <person name="Larimer J."/>
            <person name="McCowan C."/>
            <person name="Murphy C."/>
            <person name="Pearson M."/>
            <person name="Poon T.W."/>
            <person name="Priest M."/>
            <person name="Roberts A."/>
            <person name="Saif S."/>
            <person name="Shea T."/>
            <person name="Sisk P."/>
            <person name="Sykes S."/>
            <person name="Wortman J."/>
            <person name="Nusbaum C."/>
            <person name="Birren B."/>
        </authorList>
    </citation>
    <scope>NUCLEOTIDE SEQUENCE [LARGE SCALE GENOMIC DNA]</scope>
    <source>
        <strain evidence="2 3">CBS 114405</strain>
    </source>
</reference>
<feature type="compositionally biased region" description="Polar residues" evidence="1">
    <location>
        <begin position="271"/>
        <end position="280"/>
    </location>
</feature>
<feature type="region of interest" description="Disordered" evidence="1">
    <location>
        <begin position="252"/>
        <end position="329"/>
    </location>
</feature>
<evidence type="ECO:0000313" key="3">
    <source>
        <dbReference type="Proteomes" id="UP000019473"/>
    </source>
</evidence>
<evidence type="ECO:0008006" key="4">
    <source>
        <dbReference type="Google" id="ProtNLM"/>
    </source>
</evidence>
<dbReference type="InterPro" id="IPR012677">
    <property type="entry name" value="Nucleotide-bd_a/b_plait_sf"/>
</dbReference>
<dbReference type="Gene3D" id="3.30.70.330">
    <property type="match status" value="1"/>
</dbReference>
<dbReference type="eggNOG" id="ENOG502SIXR">
    <property type="taxonomic scope" value="Eukaryota"/>
</dbReference>
<organism evidence="2 3">
    <name type="scientific">Cladophialophora yegresii CBS 114405</name>
    <dbReference type="NCBI Taxonomy" id="1182544"/>
    <lineage>
        <taxon>Eukaryota</taxon>
        <taxon>Fungi</taxon>
        <taxon>Dikarya</taxon>
        <taxon>Ascomycota</taxon>
        <taxon>Pezizomycotina</taxon>
        <taxon>Eurotiomycetes</taxon>
        <taxon>Chaetothyriomycetidae</taxon>
        <taxon>Chaetothyriales</taxon>
        <taxon>Herpotrichiellaceae</taxon>
        <taxon>Cladophialophora</taxon>
    </lineage>
</organism>
<feature type="compositionally biased region" description="Basic and acidic residues" evidence="1">
    <location>
        <begin position="1"/>
        <end position="17"/>
    </location>
</feature>
<evidence type="ECO:0000313" key="2">
    <source>
        <dbReference type="EMBL" id="EXJ62988.1"/>
    </source>
</evidence>
<sequence length="485" mass="53426">MEIHSVLPEERARDPKGDPLPWGYRYADSSRNARQQVEESGPFGRNRSIRSTASRTPRARTGTTPVRQKENSAVAEFGRLFAKEQAEEERRKPAASKPVSADEVAAAERPIQPEAVPTECLLYGYAGKQSEWKVLSKFERIVCPGIICEDYPREDPNLFLSSNSPLGFSRASVVVHQNLSREAIRKSRIYHGGNHWIKVTFDSYQAAERACFYSPIEIDGHMVHCEMWQGRGPAGDAPILAGPAWGAEKADLLQPQLSPRKRGDPGRSRPRTLSSAQGTRAISGKESALAGFERALQTLPRSHTMPDVQYGQPDDEDDASWDSTTASSATATGIDEAPQAFQQQLSPTTPQQGLRSRSVPQLPSQDRSLIQHNNSEYMTHITSVKKARLRPISEALPPQPTFAERVLRSLPIVSYFVSSSSTTTALAGTVPGVAGKEAQRKGDVIGEGPLLKDDGTWDPGNGWYWSFWHGVDGWFGTDFCGLKDD</sequence>
<name>W9W4W1_9EURO</name>
<dbReference type="STRING" id="1182544.W9W4W1"/>
<feature type="region of interest" description="Disordered" evidence="1">
    <location>
        <begin position="85"/>
        <end position="106"/>
    </location>
</feature>
<accession>W9W4W1</accession>
<evidence type="ECO:0000256" key="1">
    <source>
        <dbReference type="SAM" id="MobiDB-lite"/>
    </source>
</evidence>
<gene>
    <name evidence="2" type="ORF">A1O7_03432</name>
</gene>
<feature type="region of interest" description="Disordered" evidence="1">
    <location>
        <begin position="342"/>
        <end position="373"/>
    </location>
</feature>
<feature type="region of interest" description="Disordered" evidence="1">
    <location>
        <begin position="1"/>
        <end position="70"/>
    </location>
</feature>
<keyword evidence="3" id="KW-1185">Reference proteome</keyword>
<dbReference type="GeneID" id="19178027"/>
<dbReference type="Proteomes" id="UP000019473">
    <property type="component" value="Unassembled WGS sequence"/>
</dbReference>
<dbReference type="OrthoDB" id="8033832at2759"/>
<feature type="compositionally biased region" description="Low complexity" evidence="1">
    <location>
        <begin position="49"/>
        <end position="65"/>
    </location>
</feature>
<protein>
    <recommendedName>
        <fullName evidence="4">Nucleoporin NUP53</fullName>
    </recommendedName>
</protein>